<feature type="transmembrane region" description="Helical" evidence="8">
    <location>
        <begin position="182"/>
        <end position="202"/>
    </location>
</feature>
<feature type="transmembrane region" description="Helical" evidence="8">
    <location>
        <begin position="88"/>
        <end position="112"/>
    </location>
</feature>
<keyword evidence="3" id="KW-1003">Cell membrane</keyword>
<evidence type="ECO:0000313" key="11">
    <source>
        <dbReference type="Proteomes" id="UP001153709"/>
    </source>
</evidence>
<dbReference type="PROSITE" id="PS50850">
    <property type="entry name" value="MFS"/>
    <property type="match status" value="1"/>
</dbReference>
<evidence type="ECO:0000259" key="9">
    <source>
        <dbReference type="PROSITE" id="PS50850"/>
    </source>
</evidence>
<organism evidence="10 11">
    <name type="scientific">Diabrotica balteata</name>
    <name type="common">Banded cucumber beetle</name>
    <dbReference type="NCBI Taxonomy" id="107213"/>
    <lineage>
        <taxon>Eukaryota</taxon>
        <taxon>Metazoa</taxon>
        <taxon>Ecdysozoa</taxon>
        <taxon>Arthropoda</taxon>
        <taxon>Hexapoda</taxon>
        <taxon>Insecta</taxon>
        <taxon>Pterygota</taxon>
        <taxon>Neoptera</taxon>
        <taxon>Endopterygota</taxon>
        <taxon>Coleoptera</taxon>
        <taxon>Polyphaga</taxon>
        <taxon>Cucujiformia</taxon>
        <taxon>Chrysomeloidea</taxon>
        <taxon>Chrysomelidae</taxon>
        <taxon>Galerucinae</taxon>
        <taxon>Diabroticina</taxon>
        <taxon>Diabroticites</taxon>
        <taxon>Diabrotica</taxon>
    </lineage>
</organism>
<dbReference type="InterPro" id="IPR036259">
    <property type="entry name" value="MFS_trans_sf"/>
</dbReference>
<keyword evidence="7 8" id="KW-0472">Membrane</keyword>
<evidence type="ECO:0000256" key="8">
    <source>
        <dbReference type="SAM" id="Phobius"/>
    </source>
</evidence>
<sequence>MMELDRKNSIDTRKKLENGLLLPNKYPSVTVKVSQKEGSTNTDTFYLRFTVLTGVIVMLEGSALSVWTSPAVIKLQSNDSSVNPLGRSITTVEISALLGIPSIVSLISAGLLPKLADIIGRKKSLQILGLGIFLSTIGLAFCQSVSWMVFFICISASLTAAGASILPMYITEVCEDHNRATYGCLMTASSPMGQLLCFLIGPAFHFKLFTLLIVTPLIFFLVFSVYIPESPVYCLSKGKKGECKKWLRKLRSNKSDKELEIDYNEIFLNLESLRKTKQFSLWKLLGEKEGRVGITLAMLCILGQYFSGVPIVMSLLAPIFNESGSNLSGNTIAIIVGTVKTLSFTFTSLIIQKTGRRPMLIISAAMAGIPISCLGIFFYLKHLNSPIVHQFQWIPLACVLTYIISYSLGLGPIPLSTMSELFSTDVRSTGLAFVSTASSLIMSFYIAAYPVLAENFGIYSCMWIFGGSCFINSILFTLFLPETKGKGDSEIQKLLKYYKFFK</sequence>
<dbReference type="FunFam" id="1.20.1250.20:FF:000218">
    <property type="entry name" value="facilitated trehalose transporter Tret1"/>
    <property type="match status" value="1"/>
</dbReference>
<dbReference type="InterPro" id="IPR050549">
    <property type="entry name" value="MFS_Trehalose_Transporter"/>
</dbReference>
<evidence type="ECO:0000256" key="7">
    <source>
        <dbReference type="ARBA" id="ARBA00023136"/>
    </source>
</evidence>
<protein>
    <recommendedName>
        <fullName evidence="9">Major facilitator superfamily (MFS) profile domain-containing protein</fullName>
    </recommendedName>
</protein>
<keyword evidence="4" id="KW-0762">Sugar transport</keyword>
<evidence type="ECO:0000256" key="5">
    <source>
        <dbReference type="ARBA" id="ARBA00022692"/>
    </source>
</evidence>
<feature type="transmembrane region" description="Helical" evidence="8">
    <location>
        <begin position="292"/>
        <end position="320"/>
    </location>
</feature>
<feature type="transmembrane region" description="Helical" evidence="8">
    <location>
        <begin position="147"/>
        <end position="170"/>
    </location>
</feature>
<evidence type="ECO:0000256" key="3">
    <source>
        <dbReference type="ARBA" id="ARBA00022475"/>
    </source>
</evidence>
<evidence type="ECO:0000256" key="6">
    <source>
        <dbReference type="ARBA" id="ARBA00022989"/>
    </source>
</evidence>
<feature type="transmembrane region" description="Helical" evidence="8">
    <location>
        <begin position="392"/>
        <end position="410"/>
    </location>
</feature>
<comment type="subcellular location">
    <subcellularLocation>
        <location evidence="1">Cell membrane</location>
        <topology evidence="1">Multi-pass membrane protein</topology>
    </subcellularLocation>
</comment>
<accession>A0A9N9SYP9</accession>
<dbReference type="EMBL" id="OU898278">
    <property type="protein sequence ID" value="CAG9832158.1"/>
    <property type="molecule type" value="Genomic_DNA"/>
</dbReference>
<evidence type="ECO:0000256" key="1">
    <source>
        <dbReference type="ARBA" id="ARBA00004651"/>
    </source>
</evidence>
<feature type="transmembrane region" description="Helical" evidence="8">
    <location>
        <begin position="124"/>
        <end position="141"/>
    </location>
</feature>
<keyword evidence="11" id="KW-1185">Reference proteome</keyword>
<feature type="transmembrane region" description="Helical" evidence="8">
    <location>
        <begin position="457"/>
        <end position="480"/>
    </location>
</feature>
<gene>
    <name evidence="10" type="ORF">DIABBA_LOCUS5686</name>
</gene>
<dbReference type="GO" id="GO:0005886">
    <property type="term" value="C:plasma membrane"/>
    <property type="evidence" value="ECO:0007669"/>
    <property type="project" value="UniProtKB-SubCell"/>
</dbReference>
<dbReference type="PANTHER" id="PTHR48021:SF47">
    <property type="entry name" value="GH17672P"/>
    <property type="match status" value="1"/>
</dbReference>
<feature type="domain" description="Major facilitator superfamily (MFS) profile" evidence="9">
    <location>
        <begin position="46"/>
        <end position="484"/>
    </location>
</feature>
<dbReference type="InterPro" id="IPR020846">
    <property type="entry name" value="MFS_dom"/>
</dbReference>
<keyword evidence="2" id="KW-0813">Transport</keyword>
<dbReference type="Proteomes" id="UP001153709">
    <property type="component" value="Chromosome 3"/>
</dbReference>
<feature type="transmembrane region" description="Helical" evidence="8">
    <location>
        <begin position="358"/>
        <end position="380"/>
    </location>
</feature>
<evidence type="ECO:0000313" key="10">
    <source>
        <dbReference type="EMBL" id="CAG9832158.1"/>
    </source>
</evidence>
<feature type="transmembrane region" description="Helical" evidence="8">
    <location>
        <begin position="332"/>
        <end position="351"/>
    </location>
</feature>
<evidence type="ECO:0000256" key="2">
    <source>
        <dbReference type="ARBA" id="ARBA00022448"/>
    </source>
</evidence>
<dbReference type="AlphaFoldDB" id="A0A9N9SYP9"/>
<keyword evidence="6 8" id="KW-1133">Transmembrane helix</keyword>
<keyword evidence="5 8" id="KW-0812">Transmembrane</keyword>
<dbReference type="Gene3D" id="1.20.1250.20">
    <property type="entry name" value="MFS general substrate transporter like domains"/>
    <property type="match status" value="1"/>
</dbReference>
<dbReference type="GO" id="GO:0022857">
    <property type="term" value="F:transmembrane transporter activity"/>
    <property type="evidence" value="ECO:0007669"/>
    <property type="project" value="InterPro"/>
</dbReference>
<dbReference type="PANTHER" id="PTHR48021">
    <property type="match status" value="1"/>
</dbReference>
<name>A0A9N9SYP9_DIABA</name>
<dbReference type="SUPFAM" id="SSF103473">
    <property type="entry name" value="MFS general substrate transporter"/>
    <property type="match status" value="1"/>
</dbReference>
<dbReference type="OrthoDB" id="6696619at2759"/>
<evidence type="ECO:0000256" key="4">
    <source>
        <dbReference type="ARBA" id="ARBA00022597"/>
    </source>
</evidence>
<feature type="transmembrane region" description="Helical" evidence="8">
    <location>
        <begin position="208"/>
        <end position="227"/>
    </location>
</feature>
<dbReference type="Pfam" id="PF00083">
    <property type="entry name" value="Sugar_tr"/>
    <property type="match status" value="1"/>
</dbReference>
<feature type="transmembrane region" description="Helical" evidence="8">
    <location>
        <begin position="431"/>
        <end position="451"/>
    </location>
</feature>
<reference evidence="10" key="1">
    <citation type="submission" date="2022-01" db="EMBL/GenBank/DDBJ databases">
        <authorList>
            <person name="King R."/>
        </authorList>
    </citation>
    <scope>NUCLEOTIDE SEQUENCE</scope>
</reference>
<proteinExistence type="predicted"/>
<feature type="transmembrane region" description="Helical" evidence="8">
    <location>
        <begin position="45"/>
        <end position="68"/>
    </location>
</feature>
<dbReference type="InterPro" id="IPR005828">
    <property type="entry name" value="MFS_sugar_transport-like"/>
</dbReference>